<feature type="transmembrane region" description="Helical" evidence="2">
    <location>
        <begin position="300"/>
        <end position="318"/>
    </location>
</feature>
<feature type="transmembrane region" description="Helical" evidence="2">
    <location>
        <begin position="330"/>
        <end position="348"/>
    </location>
</feature>
<feature type="compositionally biased region" description="Polar residues" evidence="1">
    <location>
        <begin position="1"/>
        <end position="23"/>
    </location>
</feature>
<comment type="caution">
    <text evidence="3">The sequence shown here is derived from an EMBL/GenBank/DDBJ whole genome shotgun (WGS) entry which is preliminary data.</text>
</comment>
<sequence>MDYPNATSTQSQPHFSSYENSVSKTHRGQTFDEETQSPENNNNNSIHQHLSHDLVLSDSEEVDEFIHKYGHVEFQYIKKPQDSFWFVRPHALNYFKDGVLYRTKGERTSGKTELFLDLMYVGIVANLASDATEHASAASFLKYMLLFIPSWTVWSDIKDFVNYYYSEDLSQKLYLLWILILLLVYDNNCTYVLDGRGEAALTVVPYMLCRLSLAISLLFYSIFIPEHRLQMRVYGCTIIVFCCVWISVIFIDTRAKIGVSIAIMFLEHSTFCLIYHPWFKKNVLHLTCSTALNIEHEVERFGAFFIIAIGEFLYKTVAGNPVGAGFQGKLSRGICLLIISYCFLWLYFNSGTSVKATHPLRRSGAAAICWIYSHIPLIAGLILAADSAGEWITLENTSTAKHPSHEESSTTETVLKFLFRRAAESSSESSSSSSEETEEPSMYALSFFFTGGLCAALWALTIMGFAEKSRDPWNTHVVTKFWRIAPRFPAGVIILCMSFAEMSTTHLLGFTAMICVILWLWESVTMTPRANLPPVLGGHCDITPSDIIERF</sequence>
<reference evidence="3 4" key="1">
    <citation type="journal article" date="2023" name="Elife">
        <title>Identification of key yeast species and microbe-microbe interactions impacting larval growth of Drosophila in the wild.</title>
        <authorList>
            <person name="Mure A."/>
            <person name="Sugiura Y."/>
            <person name="Maeda R."/>
            <person name="Honda K."/>
            <person name="Sakurai N."/>
            <person name="Takahashi Y."/>
            <person name="Watada M."/>
            <person name="Katoh T."/>
            <person name="Gotoh A."/>
            <person name="Gotoh Y."/>
            <person name="Taniguchi I."/>
            <person name="Nakamura K."/>
            <person name="Hayashi T."/>
            <person name="Katayama T."/>
            <person name="Uemura T."/>
            <person name="Hattori Y."/>
        </authorList>
    </citation>
    <scope>NUCLEOTIDE SEQUENCE [LARGE SCALE GENOMIC DNA]</scope>
    <source>
        <strain evidence="3 4">SC-9</strain>
    </source>
</reference>
<gene>
    <name evidence="3" type="ORF">DASC09_009550</name>
</gene>
<keyword evidence="2" id="KW-0812">Transmembrane</keyword>
<dbReference type="GeneID" id="90071609"/>
<evidence type="ECO:0000256" key="2">
    <source>
        <dbReference type="SAM" id="Phobius"/>
    </source>
</evidence>
<dbReference type="Proteomes" id="UP001360560">
    <property type="component" value="Unassembled WGS sequence"/>
</dbReference>
<dbReference type="AlphaFoldDB" id="A0AAV5QGQ0"/>
<organism evidence="3 4">
    <name type="scientific">Saccharomycopsis crataegensis</name>
    <dbReference type="NCBI Taxonomy" id="43959"/>
    <lineage>
        <taxon>Eukaryota</taxon>
        <taxon>Fungi</taxon>
        <taxon>Dikarya</taxon>
        <taxon>Ascomycota</taxon>
        <taxon>Saccharomycotina</taxon>
        <taxon>Saccharomycetes</taxon>
        <taxon>Saccharomycopsidaceae</taxon>
        <taxon>Saccharomycopsis</taxon>
    </lineage>
</organism>
<accession>A0AAV5QGQ0</accession>
<name>A0AAV5QGQ0_9ASCO</name>
<evidence type="ECO:0000256" key="1">
    <source>
        <dbReference type="SAM" id="MobiDB-lite"/>
    </source>
</evidence>
<feature type="region of interest" description="Disordered" evidence="1">
    <location>
        <begin position="1"/>
        <end position="46"/>
    </location>
</feature>
<protein>
    <submittedName>
        <fullName evidence="3">Uncharacterized protein</fullName>
    </submittedName>
</protein>
<dbReference type="PANTHER" id="PTHR36840:SF1">
    <property type="entry name" value="BLL5714 PROTEIN"/>
    <property type="match status" value="1"/>
</dbReference>
<proteinExistence type="predicted"/>
<evidence type="ECO:0000313" key="3">
    <source>
        <dbReference type="EMBL" id="GMM33630.1"/>
    </source>
</evidence>
<dbReference type="Pfam" id="PF06772">
    <property type="entry name" value="LtrA"/>
    <property type="match status" value="1"/>
</dbReference>
<feature type="transmembrane region" description="Helical" evidence="2">
    <location>
        <begin position="360"/>
        <end position="385"/>
    </location>
</feature>
<dbReference type="InterPro" id="IPR010640">
    <property type="entry name" value="Low_temperature_requirement_A"/>
</dbReference>
<feature type="transmembrane region" description="Helical" evidence="2">
    <location>
        <begin position="173"/>
        <end position="193"/>
    </location>
</feature>
<dbReference type="RefSeq" id="XP_064850630.1">
    <property type="nucleotide sequence ID" value="XM_064994558.1"/>
</dbReference>
<feature type="transmembrane region" description="Helical" evidence="2">
    <location>
        <begin position="232"/>
        <end position="251"/>
    </location>
</feature>
<feature type="transmembrane region" description="Helical" evidence="2">
    <location>
        <begin position="442"/>
        <end position="467"/>
    </location>
</feature>
<feature type="compositionally biased region" description="Polar residues" evidence="1">
    <location>
        <begin position="37"/>
        <end position="46"/>
    </location>
</feature>
<dbReference type="PANTHER" id="PTHR36840">
    <property type="entry name" value="BLL5714 PROTEIN"/>
    <property type="match status" value="1"/>
</dbReference>
<feature type="transmembrane region" description="Helical" evidence="2">
    <location>
        <begin position="257"/>
        <end position="279"/>
    </location>
</feature>
<keyword evidence="2" id="KW-1133">Transmembrane helix</keyword>
<feature type="transmembrane region" description="Helical" evidence="2">
    <location>
        <begin position="199"/>
        <end position="220"/>
    </location>
</feature>
<keyword evidence="4" id="KW-1185">Reference proteome</keyword>
<keyword evidence="2" id="KW-0472">Membrane</keyword>
<dbReference type="EMBL" id="BTFZ01000002">
    <property type="protein sequence ID" value="GMM33630.1"/>
    <property type="molecule type" value="Genomic_DNA"/>
</dbReference>
<evidence type="ECO:0000313" key="4">
    <source>
        <dbReference type="Proteomes" id="UP001360560"/>
    </source>
</evidence>
<feature type="transmembrane region" description="Helical" evidence="2">
    <location>
        <begin position="488"/>
        <end position="521"/>
    </location>
</feature>